<reference evidence="1 2" key="1">
    <citation type="submission" date="2020-04" db="EMBL/GenBank/DDBJ databases">
        <title>MicrobeNet Type strains.</title>
        <authorList>
            <person name="Nicholson A.C."/>
        </authorList>
    </citation>
    <scope>NUCLEOTIDE SEQUENCE [LARGE SCALE GENOMIC DNA]</scope>
    <source>
        <strain evidence="1 2">DSM 40738</strain>
    </source>
</reference>
<gene>
    <name evidence="1" type="ORF">HGA06_19975</name>
</gene>
<feature type="non-terminal residue" evidence="1">
    <location>
        <position position="51"/>
    </location>
</feature>
<name>A0AA44DH35_STRE0</name>
<protein>
    <submittedName>
        <fullName evidence="1">Uncharacterized protein</fullName>
    </submittedName>
</protein>
<dbReference type="AlphaFoldDB" id="A0AA44DH35"/>
<proteinExistence type="predicted"/>
<comment type="caution">
    <text evidence="1">The sequence shown here is derived from an EMBL/GenBank/DDBJ whole genome shotgun (WGS) entry which is preliminary data.</text>
</comment>
<sequence length="51" mass="4917">MPRYDAPRTTGAHRATGVLGSAAAAVAAVLLAVLGVLAPAAHSVRTAAPAP</sequence>
<keyword evidence="2" id="KW-1185">Reference proteome</keyword>
<dbReference type="Proteomes" id="UP000570003">
    <property type="component" value="Unassembled WGS sequence"/>
</dbReference>
<evidence type="ECO:0000313" key="1">
    <source>
        <dbReference type="EMBL" id="NKY16323.1"/>
    </source>
</evidence>
<accession>A0AA44DH35</accession>
<dbReference type="EMBL" id="JAAXOU010000331">
    <property type="protein sequence ID" value="NKY16323.1"/>
    <property type="molecule type" value="Genomic_DNA"/>
</dbReference>
<evidence type="ECO:0000313" key="2">
    <source>
        <dbReference type="Proteomes" id="UP000570003"/>
    </source>
</evidence>
<organism evidence="1 2">
    <name type="scientific">Streptomyces somaliensis (strain ATCC 33201 / DSM 40738 / JCM 12659 / KCTC 9044 / NCTC 11332 / NRRL B-12077 / IP 733)</name>
    <dbReference type="NCBI Taxonomy" id="1134445"/>
    <lineage>
        <taxon>Bacteria</taxon>
        <taxon>Bacillati</taxon>
        <taxon>Actinomycetota</taxon>
        <taxon>Actinomycetes</taxon>
        <taxon>Kitasatosporales</taxon>
        <taxon>Streptomycetaceae</taxon>
        <taxon>Streptomyces</taxon>
    </lineage>
</organism>